<dbReference type="Pfam" id="PF03746">
    <property type="entry name" value="LamB_YcsF"/>
    <property type="match status" value="1"/>
</dbReference>
<reference evidence="1" key="1">
    <citation type="journal article" date="2014" name="Int. J. Syst. Evol. Microbiol.">
        <title>Complete genome sequence of Corynebacterium casei LMG S-19264T (=DSM 44701T), isolated from a smear-ripened cheese.</title>
        <authorList>
            <consortium name="US DOE Joint Genome Institute (JGI-PGF)"/>
            <person name="Walter F."/>
            <person name="Albersmeier A."/>
            <person name="Kalinowski J."/>
            <person name="Ruckert C."/>
        </authorList>
    </citation>
    <scope>NUCLEOTIDE SEQUENCE</scope>
    <source>
        <strain evidence="1">KCTC 12368</strain>
    </source>
</reference>
<keyword evidence="2" id="KW-1185">Reference proteome</keyword>
<comment type="caution">
    <text evidence="1">The sequence shown here is derived from an EMBL/GenBank/DDBJ whole genome shotgun (WGS) entry which is preliminary data.</text>
</comment>
<evidence type="ECO:0000313" key="2">
    <source>
        <dbReference type="Proteomes" id="UP000619457"/>
    </source>
</evidence>
<reference evidence="1" key="2">
    <citation type="submission" date="2020-09" db="EMBL/GenBank/DDBJ databases">
        <authorList>
            <person name="Sun Q."/>
            <person name="Kim S."/>
        </authorList>
    </citation>
    <scope>NUCLEOTIDE SEQUENCE</scope>
    <source>
        <strain evidence="1">KCTC 12368</strain>
    </source>
</reference>
<dbReference type="PANTHER" id="PTHR30292:SF0">
    <property type="entry name" value="5-OXOPROLINASE SUBUNIT A"/>
    <property type="match status" value="1"/>
</dbReference>
<dbReference type="Gene3D" id="3.20.20.370">
    <property type="entry name" value="Glycoside hydrolase/deacetylase"/>
    <property type="match status" value="1"/>
</dbReference>
<dbReference type="InterPro" id="IPR011330">
    <property type="entry name" value="Glyco_hydro/deAcase_b/a-brl"/>
</dbReference>
<dbReference type="SUPFAM" id="SSF88713">
    <property type="entry name" value="Glycoside hydrolase/deacetylase"/>
    <property type="match status" value="1"/>
</dbReference>
<dbReference type="EMBL" id="BMWX01000001">
    <property type="protein sequence ID" value="GGZ15224.1"/>
    <property type="molecule type" value="Genomic_DNA"/>
</dbReference>
<proteinExistence type="predicted"/>
<dbReference type="PANTHER" id="PTHR30292">
    <property type="entry name" value="UNCHARACTERIZED PROTEIN YBGL-RELATED"/>
    <property type="match status" value="1"/>
</dbReference>
<protein>
    <submittedName>
        <fullName evidence="1">UPF0271 protein</fullName>
    </submittedName>
</protein>
<dbReference type="NCBIfam" id="NF003816">
    <property type="entry name" value="PRK05406.1-5"/>
    <property type="match status" value="1"/>
</dbReference>
<dbReference type="RefSeq" id="WP_018474350.1">
    <property type="nucleotide sequence ID" value="NZ_BMWX01000001.1"/>
</dbReference>
<dbReference type="NCBIfam" id="NF003814">
    <property type="entry name" value="PRK05406.1-3"/>
    <property type="match status" value="1"/>
</dbReference>
<evidence type="ECO:0000313" key="1">
    <source>
        <dbReference type="EMBL" id="GGZ15224.1"/>
    </source>
</evidence>
<dbReference type="InterPro" id="IPR005501">
    <property type="entry name" value="LamB/YcsF/PxpA-like"/>
</dbReference>
<dbReference type="AlphaFoldDB" id="A0A918UJW8"/>
<dbReference type="Proteomes" id="UP000619457">
    <property type="component" value="Unassembled WGS sequence"/>
</dbReference>
<dbReference type="GO" id="GO:0005975">
    <property type="term" value="P:carbohydrate metabolic process"/>
    <property type="evidence" value="ECO:0007669"/>
    <property type="project" value="InterPro"/>
</dbReference>
<gene>
    <name evidence="1" type="ORF">GCM10007049_04110</name>
</gene>
<accession>A0A918UJW8</accession>
<dbReference type="CDD" id="cd10801">
    <property type="entry name" value="LamB_YcsF_like_1"/>
    <property type="match status" value="1"/>
</dbReference>
<sequence>MSTIDINSDLGEGIGNDEAIMPYITSCNIACGGHAGDLSSMQETLLLAQQYKVKIGAHPSFPDRENFGRKTMHLSDSELKESILSQVSALSHAAGSLGLSLHHIKPHGALYNQAAKDPALAKTIVGIIKDHFKELTLFAPPGSALLKEGKQQGITVWTEVFADRNYREDLSLVPRSEANAVIHEEKEVLSHLKNMLCERKVKTINHQWIPITADTICVHGDNPHAVSLARNIHNFIHGTLQS</sequence>
<organism evidence="1 2">
    <name type="scientific">Echinicola pacifica</name>
    <dbReference type="NCBI Taxonomy" id="346377"/>
    <lineage>
        <taxon>Bacteria</taxon>
        <taxon>Pseudomonadati</taxon>
        <taxon>Bacteroidota</taxon>
        <taxon>Cytophagia</taxon>
        <taxon>Cytophagales</taxon>
        <taxon>Cyclobacteriaceae</taxon>
        <taxon>Echinicola</taxon>
    </lineage>
</organism>
<name>A0A918UJW8_9BACT</name>